<dbReference type="GO" id="GO:0015937">
    <property type="term" value="P:coenzyme A biosynthetic process"/>
    <property type="evidence" value="ECO:0007669"/>
    <property type="project" value="InterPro"/>
</dbReference>
<accession>A0A4Y2NHV6</accession>
<dbReference type="InterPro" id="IPR001977">
    <property type="entry name" value="Depp_CoAkinase"/>
</dbReference>
<dbReference type="GO" id="GO:0005524">
    <property type="term" value="F:ATP binding"/>
    <property type="evidence" value="ECO:0007669"/>
    <property type="project" value="UniProtKB-KW"/>
</dbReference>
<evidence type="ECO:0000256" key="1">
    <source>
        <dbReference type="ARBA" id="ARBA00022741"/>
    </source>
</evidence>
<gene>
    <name evidence="4" type="primary">COASY</name>
    <name evidence="4" type="ORF">AVEN_161561_1</name>
</gene>
<dbReference type="Gene3D" id="3.40.50.620">
    <property type="entry name" value="HUPs"/>
    <property type="match status" value="1"/>
</dbReference>
<dbReference type="Proteomes" id="UP000499080">
    <property type="component" value="Unassembled WGS sequence"/>
</dbReference>
<dbReference type="PANTHER" id="PTHR10695:SF46">
    <property type="entry name" value="BIFUNCTIONAL COENZYME A SYNTHASE-RELATED"/>
    <property type="match status" value="1"/>
</dbReference>
<dbReference type="InterPro" id="IPR027417">
    <property type="entry name" value="P-loop_NTPase"/>
</dbReference>
<dbReference type="Pfam" id="PF01467">
    <property type="entry name" value="CTP_transf_like"/>
    <property type="match status" value="1"/>
</dbReference>
<evidence type="ECO:0000313" key="5">
    <source>
        <dbReference type="Proteomes" id="UP000499080"/>
    </source>
</evidence>
<dbReference type="CDD" id="cd02164">
    <property type="entry name" value="PPAT_CoAS"/>
    <property type="match status" value="1"/>
</dbReference>
<dbReference type="PROSITE" id="PS51219">
    <property type="entry name" value="DPCK"/>
    <property type="match status" value="1"/>
</dbReference>
<dbReference type="OrthoDB" id="330671at2759"/>
<dbReference type="Gene3D" id="3.40.50.300">
    <property type="entry name" value="P-loop containing nucleotide triphosphate hydrolases"/>
    <property type="match status" value="1"/>
</dbReference>
<dbReference type="SUPFAM" id="SSF52540">
    <property type="entry name" value="P-loop containing nucleoside triphosphate hydrolases"/>
    <property type="match status" value="1"/>
</dbReference>
<dbReference type="SUPFAM" id="SSF52374">
    <property type="entry name" value="Nucleotidylyl transferase"/>
    <property type="match status" value="1"/>
</dbReference>
<feature type="domain" description="Cytidyltransferase-like" evidence="3">
    <location>
        <begin position="155"/>
        <end position="272"/>
    </location>
</feature>
<dbReference type="AlphaFoldDB" id="A0A4Y2NHV6"/>
<organism evidence="4 5">
    <name type="scientific">Araneus ventricosus</name>
    <name type="common">Orbweaver spider</name>
    <name type="synonym">Epeira ventricosa</name>
    <dbReference type="NCBI Taxonomy" id="182803"/>
    <lineage>
        <taxon>Eukaryota</taxon>
        <taxon>Metazoa</taxon>
        <taxon>Ecdysozoa</taxon>
        <taxon>Arthropoda</taxon>
        <taxon>Chelicerata</taxon>
        <taxon>Arachnida</taxon>
        <taxon>Araneae</taxon>
        <taxon>Araneomorphae</taxon>
        <taxon>Entelegynae</taxon>
        <taxon>Araneoidea</taxon>
        <taxon>Araneidae</taxon>
        <taxon>Araneus</taxon>
    </lineage>
</organism>
<evidence type="ECO:0000259" key="3">
    <source>
        <dbReference type="Pfam" id="PF01467"/>
    </source>
</evidence>
<dbReference type="EMBL" id="BGPR01009189">
    <property type="protein sequence ID" value="GBN38482.1"/>
    <property type="molecule type" value="Genomic_DNA"/>
</dbReference>
<dbReference type="InterPro" id="IPR004821">
    <property type="entry name" value="Cyt_trans-like"/>
</dbReference>
<keyword evidence="1" id="KW-0547">Nucleotide-binding</keyword>
<comment type="caution">
    <text evidence="4">The sequence shown here is derived from an EMBL/GenBank/DDBJ whole genome shotgun (WGS) entry which is preliminary data.</text>
</comment>
<dbReference type="GO" id="GO:0004140">
    <property type="term" value="F:dephospho-CoA kinase activity"/>
    <property type="evidence" value="ECO:0007669"/>
    <property type="project" value="InterPro"/>
</dbReference>
<keyword evidence="5" id="KW-1185">Reference proteome</keyword>
<keyword evidence="2" id="KW-0067">ATP-binding</keyword>
<name>A0A4Y2NHV6_ARAVE</name>
<proteinExistence type="predicted"/>
<dbReference type="NCBIfam" id="TIGR00125">
    <property type="entry name" value="cyt_tran_rel"/>
    <property type="match status" value="1"/>
</dbReference>
<reference evidence="4 5" key="1">
    <citation type="journal article" date="2019" name="Sci. Rep.">
        <title>Orb-weaving spider Araneus ventricosus genome elucidates the spidroin gene catalogue.</title>
        <authorList>
            <person name="Kono N."/>
            <person name="Nakamura H."/>
            <person name="Ohtoshi R."/>
            <person name="Moran D.A.P."/>
            <person name="Shinohara A."/>
            <person name="Yoshida Y."/>
            <person name="Fujiwara M."/>
            <person name="Mori M."/>
            <person name="Tomita M."/>
            <person name="Arakawa K."/>
        </authorList>
    </citation>
    <scope>NUCLEOTIDE SEQUENCE [LARGE SCALE GENOMIC DNA]</scope>
</reference>
<sequence>MYQTALLLLSGPLRILIESIGPYLSWTNKKVTNCLYVKLEPELYSPFSKSDNISLKRLSTVVPVVYHKASSLCKNVDVRVLFGNLEQSKFTQRKQLNFDAVLTNCDPTDINTYLKQNYGKSCDNIIKLNEIDIPTCKEEFESDDAEFQTYKTVCLGGTFDRLHNGHKVFLSEAVLKASKELVVGVSDGVTLKRKVLWELIEPVEERIKDVTNFLEDIDPSLKYEVVPIYDVYGPTVTMPDIDCLVVTTETRVGGEKVNNERKNRGMTEVKLHIIDVVENTDRSKDEDEKLSSSTKRMHLLGKPLKTSKPSLITKPYCVLLRGHPLSGKSFIASKLQLSGVPVLCCDEILHAIFIKDSELKEFICKEFGGEIYNDGDSFDLEKLIIACLKSKEKKDCLEQLVLNKLTSTLQQVFQVYSEQESHTILVKDSSIFEGCELGIKVNEIWAAILPSSESIKLFKEHYQVTEEEAAELIDSLPSNEQYVAAANVLFCNKWSPDTTQQQVNRAYSYLKSIQKST</sequence>
<evidence type="ECO:0000256" key="2">
    <source>
        <dbReference type="ARBA" id="ARBA00022840"/>
    </source>
</evidence>
<dbReference type="FunFam" id="3.40.50.620:FF:000089">
    <property type="entry name" value="Bifunctional coenzyme A synthase"/>
    <property type="match status" value="1"/>
</dbReference>
<dbReference type="InterPro" id="IPR014729">
    <property type="entry name" value="Rossmann-like_a/b/a_fold"/>
</dbReference>
<dbReference type="NCBIfam" id="NF001985">
    <property type="entry name" value="PRK00777.1"/>
    <property type="match status" value="1"/>
</dbReference>
<evidence type="ECO:0000313" key="4">
    <source>
        <dbReference type="EMBL" id="GBN38482.1"/>
    </source>
</evidence>
<dbReference type="PANTHER" id="PTHR10695">
    <property type="entry name" value="DEPHOSPHO-COA KINASE-RELATED"/>
    <property type="match status" value="1"/>
</dbReference>
<dbReference type="Pfam" id="PF01121">
    <property type="entry name" value="CoaE"/>
    <property type="match status" value="1"/>
</dbReference>
<protein>
    <submittedName>
        <fullName evidence="4">Bifunctional coenzyme A synthase</fullName>
    </submittedName>
</protein>